<evidence type="ECO:0000313" key="6">
    <source>
        <dbReference type="EMBL" id="RST87141.1"/>
    </source>
</evidence>
<organism evidence="6 7">
    <name type="scientific">Aquibium carbonis</name>
    <dbReference type="NCBI Taxonomy" id="2495581"/>
    <lineage>
        <taxon>Bacteria</taxon>
        <taxon>Pseudomonadati</taxon>
        <taxon>Pseudomonadota</taxon>
        <taxon>Alphaproteobacteria</taxon>
        <taxon>Hyphomicrobiales</taxon>
        <taxon>Phyllobacteriaceae</taxon>
        <taxon>Aquibium</taxon>
    </lineage>
</organism>
<evidence type="ECO:0000259" key="5">
    <source>
        <dbReference type="Pfam" id="PF00149"/>
    </source>
</evidence>
<dbReference type="PANTHER" id="PTHR42988">
    <property type="entry name" value="PHOSPHOHYDROLASE"/>
    <property type="match status" value="1"/>
</dbReference>
<dbReference type="InterPro" id="IPR050884">
    <property type="entry name" value="CNP_phosphodiesterase-III"/>
</dbReference>
<dbReference type="RefSeq" id="WP_126698702.1">
    <property type="nucleotide sequence ID" value="NZ_RWKW01000025.1"/>
</dbReference>
<dbReference type="AlphaFoldDB" id="A0A3S0AAA2"/>
<keyword evidence="2" id="KW-0378">Hydrolase</keyword>
<evidence type="ECO:0000313" key="7">
    <source>
        <dbReference type="Proteomes" id="UP000278398"/>
    </source>
</evidence>
<keyword evidence="7" id="KW-1185">Reference proteome</keyword>
<dbReference type="SUPFAM" id="SSF56300">
    <property type="entry name" value="Metallo-dependent phosphatases"/>
    <property type="match status" value="1"/>
</dbReference>
<dbReference type="GO" id="GO:0046872">
    <property type="term" value="F:metal ion binding"/>
    <property type="evidence" value="ECO:0007669"/>
    <property type="project" value="UniProtKB-KW"/>
</dbReference>
<dbReference type="OrthoDB" id="651281at2"/>
<comment type="caution">
    <text evidence="6">The sequence shown here is derived from an EMBL/GenBank/DDBJ whole genome shotgun (WGS) entry which is preliminary data.</text>
</comment>
<dbReference type="Proteomes" id="UP000278398">
    <property type="component" value="Unassembled WGS sequence"/>
</dbReference>
<keyword evidence="1" id="KW-0479">Metal-binding</keyword>
<protein>
    <submittedName>
        <fullName evidence="6">Phosphodiesterase</fullName>
    </submittedName>
</protein>
<evidence type="ECO:0000256" key="2">
    <source>
        <dbReference type="ARBA" id="ARBA00022801"/>
    </source>
</evidence>
<dbReference type="PANTHER" id="PTHR42988:SF2">
    <property type="entry name" value="CYCLIC NUCLEOTIDE PHOSPHODIESTERASE CBUA0032-RELATED"/>
    <property type="match status" value="1"/>
</dbReference>
<reference evidence="6 7" key="1">
    <citation type="submission" date="2018-12" db="EMBL/GenBank/DDBJ databases">
        <title>Mesorhizobium carbonis sp. nov., isolated from coal mine water.</title>
        <authorList>
            <person name="Xin W."/>
            <person name="Xu Z."/>
            <person name="Xiang F."/>
            <person name="Zhang J."/>
            <person name="Xi L."/>
            <person name="Liu J."/>
        </authorList>
    </citation>
    <scope>NUCLEOTIDE SEQUENCE [LARGE SCALE GENOMIC DNA]</scope>
    <source>
        <strain evidence="6 7">B2.3</strain>
    </source>
</reference>
<evidence type="ECO:0000256" key="1">
    <source>
        <dbReference type="ARBA" id="ARBA00022723"/>
    </source>
</evidence>
<sequence>MPKSPTFIHLTDLHAHCEGKVDGIDTIGNLDAALAMIAAIDPAPDFVVVSGDLTDKGDASSYRAVRERLDTLHMPVLCALGNHDARPGFYQGMLDRTSDLDAPYFHDRVFDGVHVIVLDTSVPGKVSGALGDDQFAFLGAALQRHPELPRIVVMHHGPRIVTESPFAWESLNEAETERLRRALAGHRVAGIITGHIHHDGVSSWHGIPVVVGNGLHDFIDPTYRKGLKIHTGASFGQCTLRDTGLSVAFVPLPSDRRHLVTLDAEKVRRFE</sequence>
<dbReference type="EMBL" id="RWKW01000025">
    <property type="protein sequence ID" value="RST87141.1"/>
    <property type="molecule type" value="Genomic_DNA"/>
</dbReference>
<comment type="similarity">
    <text evidence="4">Belongs to the cyclic nucleotide phosphodiesterase class-III family.</text>
</comment>
<evidence type="ECO:0000256" key="4">
    <source>
        <dbReference type="ARBA" id="ARBA00025742"/>
    </source>
</evidence>
<accession>A0A3S0AAA2</accession>
<dbReference type="InterPro" id="IPR029052">
    <property type="entry name" value="Metallo-depent_PP-like"/>
</dbReference>
<dbReference type="GO" id="GO:0016787">
    <property type="term" value="F:hydrolase activity"/>
    <property type="evidence" value="ECO:0007669"/>
    <property type="project" value="UniProtKB-KW"/>
</dbReference>
<proteinExistence type="inferred from homology"/>
<dbReference type="InterPro" id="IPR004843">
    <property type="entry name" value="Calcineurin-like_PHP"/>
</dbReference>
<gene>
    <name evidence="6" type="ORF">EJC49_06765</name>
</gene>
<dbReference type="Pfam" id="PF00149">
    <property type="entry name" value="Metallophos"/>
    <property type="match status" value="1"/>
</dbReference>
<feature type="domain" description="Calcineurin-like phosphoesterase" evidence="5">
    <location>
        <begin position="6"/>
        <end position="198"/>
    </location>
</feature>
<keyword evidence="3" id="KW-0408">Iron</keyword>
<dbReference type="Gene3D" id="3.60.21.10">
    <property type="match status" value="1"/>
</dbReference>
<name>A0A3S0AAA2_9HYPH</name>
<evidence type="ECO:0000256" key="3">
    <source>
        <dbReference type="ARBA" id="ARBA00023004"/>
    </source>
</evidence>